<evidence type="ECO:0000313" key="3">
    <source>
        <dbReference type="Proteomes" id="UP000078309"/>
    </source>
</evidence>
<sequence>MDNKYKRWIPLGLVFGINFIALSPMLNSGYFSDDILYDHRVSLYINGVKVETAPISIGTSIVLGNNDFWLGHWKYGGRQFSGKIDEILVSVY</sequence>
<reference evidence="2 3" key="1">
    <citation type="journal article" date="2017" name="J. Fish Dis.">
        <title>Comparative assessment of Vibrio virulence in marine fish larvae.</title>
        <authorList>
            <person name="Ronneseth A."/>
            <person name="Castillo D."/>
            <person name="D'Alvise P."/>
            <person name="Tonnesen O."/>
            <person name="Haugland G."/>
            <person name="Grotkjaer T."/>
            <person name="Engell-Sorensen K."/>
            <person name="Norremark L."/>
            <person name="Bergh O."/>
            <person name="Wergeland H.I."/>
            <person name="Gram L."/>
        </authorList>
    </citation>
    <scope>NUCLEOTIDE SEQUENCE [LARGE SCALE GENOMIC DNA]</scope>
    <source>
        <strain evidence="2 3">90-11-286</strain>
    </source>
</reference>
<comment type="caution">
    <text evidence="2">The sequence shown here is derived from an EMBL/GenBank/DDBJ whole genome shotgun (WGS) entry which is preliminary data.</text>
</comment>
<feature type="transmembrane region" description="Helical" evidence="1">
    <location>
        <begin position="7"/>
        <end position="26"/>
    </location>
</feature>
<proteinExistence type="predicted"/>
<dbReference type="Proteomes" id="UP000078309">
    <property type="component" value="Unassembled WGS sequence"/>
</dbReference>
<dbReference type="Gene3D" id="2.60.120.200">
    <property type="match status" value="1"/>
</dbReference>
<name>A0ABD4QTF1_VIBAN</name>
<dbReference type="InterPro" id="IPR013320">
    <property type="entry name" value="ConA-like_dom_sf"/>
</dbReference>
<dbReference type="AlphaFoldDB" id="A0ABD4QTF1"/>
<keyword evidence="1" id="KW-0812">Transmembrane</keyword>
<protein>
    <submittedName>
        <fullName evidence="2">LamG domain-containing protein</fullName>
    </submittedName>
</protein>
<evidence type="ECO:0000256" key="1">
    <source>
        <dbReference type="SAM" id="Phobius"/>
    </source>
</evidence>
<accession>A0ABD4QTF1</accession>
<keyword evidence="1" id="KW-0472">Membrane</keyword>
<dbReference type="EMBL" id="JAHGUI010000022">
    <property type="protein sequence ID" value="MBT2918489.1"/>
    <property type="molecule type" value="Genomic_DNA"/>
</dbReference>
<dbReference type="RefSeq" id="WP_064626021.1">
    <property type="nucleotide sequence ID" value="NZ_CP022101.1"/>
</dbReference>
<organism evidence="2 3">
    <name type="scientific">Vibrio anguillarum</name>
    <name type="common">Listonella anguillarum</name>
    <dbReference type="NCBI Taxonomy" id="55601"/>
    <lineage>
        <taxon>Bacteria</taxon>
        <taxon>Pseudomonadati</taxon>
        <taxon>Pseudomonadota</taxon>
        <taxon>Gammaproteobacteria</taxon>
        <taxon>Vibrionales</taxon>
        <taxon>Vibrionaceae</taxon>
        <taxon>Vibrio</taxon>
    </lineage>
</organism>
<evidence type="ECO:0000313" key="2">
    <source>
        <dbReference type="EMBL" id="MBT2918489.1"/>
    </source>
</evidence>
<keyword evidence="1" id="KW-1133">Transmembrane helix</keyword>
<dbReference type="SUPFAM" id="SSF49899">
    <property type="entry name" value="Concanavalin A-like lectins/glucanases"/>
    <property type="match status" value="1"/>
</dbReference>
<gene>
    <name evidence="2" type="ORF">PL14_07300</name>
</gene>